<evidence type="ECO:0000313" key="1">
    <source>
        <dbReference type="EMBL" id="KAJ8665287.1"/>
    </source>
</evidence>
<protein>
    <submittedName>
        <fullName evidence="1">Uncharacterized protein</fullName>
    </submittedName>
</protein>
<sequence length="540" mass="58983">MQYASSAGTASLPNGAKVPETSVLHSFLQLSKSLFSDDPNSPASLNQPHHHHVPHQQIKTEATTTTTEIDLDDTEEPGDENGYDMSLQRKRPRFEKESNNESKRRRRRSSSPAHRPATASPINRMDTPESNCSDGQVDHETTKLWQALASNRNLEITRTNGEKSSNGLSGEATNLLRSLINNGQIGITAVEAAMAAAVAANNAPPPQVRFYSNRDAQAPIQHHHHQHQHHHSGGHAALAPATDCSVLGNRTNIAARIDHKGTSLDSNPSSPASIGGRKESKGRRKQSFPSKAPTSPIDNYRNSIDSEQAHDFTITWSTKIKNEFQDDRKQMCGEQQQGIVAGSNGNSMSKKVDMSCTNCGTMTTTIWRRNMKGEMVCNACGLYYKLHGVNRPVTMRRDTIHTRRRRPKGEKPTRHRKKGDGNSLTGQQQQSPTPGLPGEAMDPDSADMLAALRRQIQPHLMMAALTNAASSPQSGHVPHGVRGSPLGGAPLNFPIPLSSFMMHHVKTENEGDDIDDDGDEENVSDVPLNLVATSFAEEAH</sequence>
<dbReference type="EMBL" id="CM056744">
    <property type="protein sequence ID" value="KAJ8665287.1"/>
    <property type="molecule type" value="Genomic_DNA"/>
</dbReference>
<accession>A0ACC2N2N6</accession>
<dbReference type="Proteomes" id="UP001239111">
    <property type="component" value="Chromosome 4"/>
</dbReference>
<organism evidence="1 2">
    <name type="scientific">Eretmocerus hayati</name>
    <dbReference type="NCBI Taxonomy" id="131215"/>
    <lineage>
        <taxon>Eukaryota</taxon>
        <taxon>Metazoa</taxon>
        <taxon>Ecdysozoa</taxon>
        <taxon>Arthropoda</taxon>
        <taxon>Hexapoda</taxon>
        <taxon>Insecta</taxon>
        <taxon>Pterygota</taxon>
        <taxon>Neoptera</taxon>
        <taxon>Endopterygota</taxon>
        <taxon>Hymenoptera</taxon>
        <taxon>Apocrita</taxon>
        <taxon>Proctotrupomorpha</taxon>
        <taxon>Chalcidoidea</taxon>
        <taxon>Aphelinidae</taxon>
        <taxon>Aphelininae</taxon>
        <taxon>Eretmocerus</taxon>
    </lineage>
</organism>
<comment type="caution">
    <text evidence="1">The sequence shown here is derived from an EMBL/GenBank/DDBJ whole genome shotgun (WGS) entry which is preliminary data.</text>
</comment>
<proteinExistence type="predicted"/>
<keyword evidence="2" id="KW-1185">Reference proteome</keyword>
<reference evidence="1" key="1">
    <citation type="submission" date="2023-04" db="EMBL/GenBank/DDBJ databases">
        <title>A chromosome-level genome assembly of the parasitoid wasp Eretmocerus hayati.</title>
        <authorList>
            <person name="Zhong Y."/>
            <person name="Liu S."/>
            <person name="Liu Y."/>
        </authorList>
    </citation>
    <scope>NUCLEOTIDE SEQUENCE</scope>
    <source>
        <strain evidence="1">ZJU_SS_LIU_2023</strain>
    </source>
</reference>
<evidence type="ECO:0000313" key="2">
    <source>
        <dbReference type="Proteomes" id="UP001239111"/>
    </source>
</evidence>
<name>A0ACC2N2N6_9HYME</name>
<gene>
    <name evidence="1" type="ORF">QAD02_006949</name>
</gene>